<sequence length="58" mass="6761">MTDGNDYNLTQVSVIFGQSKHTDDCPNLVMGFILLSSHFSQLFYYRAKQSHSFRYTCF</sequence>
<reference evidence="2" key="1">
    <citation type="submission" date="2014-11" db="EMBL/GenBank/DDBJ databases">
        <authorList>
            <person name="Amaro Gonzalez C."/>
        </authorList>
    </citation>
    <scope>NUCLEOTIDE SEQUENCE</scope>
</reference>
<dbReference type="AlphaFoldDB" id="A0A0E9WGV6"/>
<evidence type="ECO:0000256" key="1">
    <source>
        <dbReference type="SAM" id="Phobius"/>
    </source>
</evidence>
<name>A0A0E9WGV6_ANGAN</name>
<reference evidence="2" key="2">
    <citation type="journal article" date="2015" name="Fish Shellfish Immunol.">
        <title>Early steps in the European eel (Anguilla anguilla)-Vibrio vulnificus interaction in the gills: Role of the RtxA13 toxin.</title>
        <authorList>
            <person name="Callol A."/>
            <person name="Pajuelo D."/>
            <person name="Ebbesson L."/>
            <person name="Teles M."/>
            <person name="MacKenzie S."/>
            <person name="Amaro C."/>
        </authorList>
    </citation>
    <scope>NUCLEOTIDE SEQUENCE</scope>
</reference>
<organism evidence="2">
    <name type="scientific">Anguilla anguilla</name>
    <name type="common">European freshwater eel</name>
    <name type="synonym">Muraena anguilla</name>
    <dbReference type="NCBI Taxonomy" id="7936"/>
    <lineage>
        <taxon>Eukaryota</taxon>
        <taxon>Metazoa</taxon>
        <taxon>Chordata</taxon>
        <taxon>Craniata</taxon>
        <taxon>Vertebrata</taxon>
        <taxon>Euteleostomi</taxon>
        <taxon>Actinopterygii</taxon>
        <taxon>Neopterygii</taxon>
        <taxon>Teleostei</taxon>
        <taxon>Anguilliformes</taxon>
        <taxon>Anguillidae</taxon>
        <taxon>Anguilla</taxon>
    </lineage>
</organism>
<feature type="transmembrane region" description="Helical" evidence="1">
    <location>
        <begin position="28"/>
        <end position="45"/>
    </location>
</feature>
<keyword evidence="1" id="KW-0812">Transmembrane</keyword>
<accession>A0A0E9WGV6</accession>
<evidence type="ECO:0000313" key="2">
    <source>
        <dbReference type="EMBL" id="JAH89521.1"/>
    </source>
</evidence>
<protein>
    <submittedName>
        <fullName evidence="2">Uncharacterized protein</fullName>
    </submittedName>
</protein>
<proteinExistence type="predicted"/>
<keyword evidence="1" id="KW-1133">Transmembrane helix</keyword>
<dbReference type="EMBL" id="GBXM01019056">
    <property type="protein sequence ID" value="JAH89521.1"/>
    <property type="molecule type" value="Transcribed_RNA"/>
</dbReference>
<keyword evidence="1" id="KW-0472">Membrane</keyword>